<dbReference type="Proteomes" id="UP001290462">
    <property type="component" value="Unassembled WGS sequence"/>
</dbReference>
<protein>
    <submittedName>
        <fullName evidence="1">Uncharacterized protein</fullName>
    </submittedName>
</protein>
<organism evidence="1 2">
    <name type="scientific">Carnobacterium maltaromaticum</name>
    <name type="common">Carnobacterium piscicola</name>
    <dbReference type="NCBI Taxonomy" id="2751"/>
    <lineage>
        <taxon>Bacteria</taxon>
        <taxon>Bacillati</taxon>
        <taxon>Bacillota</taxon>
        <taxon>Bacilli</taxon>
        <taxon>Lactobacillales</taxon>
        <taxon>Carnobacteriaceae</taxon>
        <taxon>Carnobacterium</taxon>
    </lineage>
</organism>
<dbReference type="AlphaFoldDB" id="A0AAW9KB84"/>
<name>A0AAW9KB84_CARML</name>
<proteinExistence type="predicted"/>
<comment type="caution">
    <text evidence="1">The sequence shown here is derived from an EMBL/GenBank/DDBJ whole genome shotgun (WGS) entry which is preliminary data.</text>
</comment>
<gene>
    <name evidence="1" type="ORF">RAK27_19110</name>
</gene>
<evidence type="ECO:0000313" key="1">
    <source>
        <dbReference type="EMBL" id="MDZ5760757.1"/>
    </source>
</evidence>
<reference evidence="1" key="1">
    <citation type="submission" date="2023-08" db="EMBL/GenBank/DDBJ databases">
        <title>Genomic characterization of piscicolin 126 produced by Carnobacterium maltaromaticum CM22 strain isolated from salmon (Salmo salar).</title>
        <authorList>
            <person name="Gonzalez-Gragera E."/>
            <person name="Garcia-Lopez J.D."/>
            <person name="Teso-Perez C."/>
            <person name="Gimenez-Hernandez I."/>
            <person name="Peralta-Sanchez J.M."/>
            <person name="Valdivia E."/>
            <person name="Montalban-Lopez M."/>
            <person name="Martin-Platero A.M."/>
            <person name="Banos A."/>
            <person name="Martinez-Bueno M."/>
        </authorList>
    </citation>
    <scope>NUCLEOTIDE SEQUENCE</scope>
    <source>
        <strain evidence="1">CM22</strain>
    </source>
</reference>
<evidence type="ECO:0000313" key="2">
    <source>
        <dbReference type="Proteomes" id="UP001290462"/>
    </source>
</evidence>
<dbReference type="RefSeq" id="WP_322809908.1">
    <property type="nucleotide sequence ID" value="NZ_JAVBVO010000028.1"/>
</dbReference>
<accession>A0AAW9KB84</accession>
<dbReference type="EMBL" id="JAVBVO010000028">
    <property type="protein sequence ID" value="MDZ5760757.1"/>
    <property type="molecule type" value="Genomic_DNA"/>
</dbReference>
<sequence>MNKIKWQGKSKAQMHSFITSNEKEGYTVTSKKKHQKTFYVEMTKTEGVNER</sequence>